<name>A0A4R2IDR0_9GAMM</name>
<evidence type="ECO:0000313" key="1">
    <source>
        <dbReference type="EMBL" id="TCO42763.1"/>
    </source>
</evidence>
<keyword evidence="2" id="KW-1185">Reference proteome</keyword>
<protein>
    <submittedName>
        <fullName evidence="1">Uncharacterized protein</fullName>
    </submittedName>
</protein>
<accession>A0A4R2IDR0</accession>
<dbReference type="AlphaFoldDB" id="A0A4R2IDR0"/>
<evidence type="ECO:0000313" key="2">
    <source>
        <dbReference type="Proteomes" id="UP000294862"/>
    </source>
</evidence>
<gene>
    <name evidence="1" type="ORF">EV148_101169</name>
</gene>
<proteinExistence type="predicted"/>
<reference evidence="1 2" key="1">
    <citation type="journal article" date="2015" name="Stand. Genomic Sci.">
        <title>Genomic Encyclopedia of Bacterial and Archaeal Type Strains, Phase III: the genomes of soil and plant-associated and newly described type strains.</title>
        <authorList>
            <person name="Whitman W.B."/>
            <person name="Woyke T."/>
            <person name="Klenk H.P."/>
            <person name="Zhou Y."/>
            <person name="Lilburn T.G."/>
            <person name="Beck B.J."/>
            <person name="De Vos P."/>
            <person name="Vandamme P."/>
            <person name="Eisen J.A."/>
            <person name="Garrity G."/>
            <person name="Hugenholtz P."/>
            <person name="Kyrpides N.C."/>
        </authorList>
    </citation>
    <scope>NUCLEOTIDE SEQUENCE [LARGE SCALE GENOMIC DNA]</scope>
    <source>
        <strain evidence="1 2">A3</strain>
    </source>
</reference>
<dbReference type="Proteomes" id="UP000294862">
    <property type="component" value="Unassembled WGS sequence"/>
</dbReference>
<dbReference type="EMBL" id="SLWQ01000001">
    <property type="protein sequence ID" value="TCO42763.1"/>
    <property type="molecule type" value="Genomic_DNA"/>
</dbReference>
<organism evidence="1 2">
    <name type="scientific">Dokdonella fugitiva</name>
    <dbReference type="NCBI Taxonomy" id="328517"/>
    <lineage>
        <taxon>Bacteria</taxon>
        <taxon>Pseudomonadati</taxon>
        <taxon>Pseudomonadota</taxon>
        <taxon>Gammaproteobacteria</taxon>
        <taxon>Lysobacterales</taxon>
        <taxon>Rhodanobacteraceae</taxon>
        <taxon>Dokdonella</taxon>
    </lineage>
</organism>
<sequence>MPAGSSVFELPYTFFPESPQRGGSYLLIEPYLRTHGLRWSFGTMRGRPGDVWYERASRLTGQEFADALATAGFAAAYVDGRAYDDGGAAIMASLRALFGGPIIEDASTHRALFRVPPARPRARPLVVASTDRGWHTQGAASATLTWSTGSARLAIANPTDASQRVHVTFRLASRSPRKVDIAYAKRVLSGVALTAAAPSDISIAFPAAPGITWLDLDTDVPAQPSGDGDPRRLGFGLSDLSVTVE</sequence>
<comment type="caution">
    <text evidence="1">The sequence shown here is derived from an EMBL/GenBank/DDBJ whole genome shotgun (WGS) entry which is preliminary data.</text>
</comment>